<keyword evidence="3" id="KW-0378">Hydrolase</keyword>
<evidence type="ECO:0000256" key="4">
    <source>
        <dbReference type="ARBA" id="ARBA00022833"/>
    </source>
</evidence>
<evidence type="ECO:0000256" key="5">
    <source>
        <dbReference type="ARBA" id="ARBA00023242"/>
    </source>
</evidence>
<comment type="caution">
    <text evidence="10">The sequence shown here is derived from an EMBL/GenBank/DDBJ whole genome shotgun (WGS) entry which is preliminary data.</text>
</comment>
<dbReference type="CDD" id="cd03445">
    <property type="entry name" value="Thioesterase_II_repeat2"/>
    <property type="match status" value="1"/>
</dbReference>
<evidence type="ECO:0000256" key="1">
    <source>
        <dbReference type="ARBA" id="ARBA00004123"/>
    </source>
</evidence>
<dbReference type="AlphaFoldDB" id="A0AAD5VKL7"/>
<dbReference type="EMBL" id="JANIEX010000864">
    <property type="protein sequence ID" value="KAJ3562477.1"/>
    <property type="molecule type" value="Genomic_DNA"/>
</dbReference>
<dbReference type="NCBIfam" id="TIGR00598">
    <property type="entry name" value="rad14"/>
    <property type="match status" value="1"/>
</dbReference>
<protein>
    <submittedName>
        <fullName evidence="10">Uncharacterized protein</fullName>
    </submittedName>
</protein>
<dbReference type="GO" id="GO:0003684">
    <property type="term" value="F:damaged DNA binding"/>
    <property type="evidence" value="ECO:0007669"/>
    <property type="project" value="InterPro"/>
</dbReference>
<keyword evidence="4" id="KW-0862">Zinc</keyword>
<feature type="compositionally biased region" description="Basic and acidic residues" evidence="6">
    <location>
        <begin position="96"/>
        <end position="110"/>
    </location>
</feature>
<feature type="region of interest" description="Disordered" evidence="6">
    <location>
        <begin position="198"/>
        <end position="248"/>
    </location>
</feature>
<dbReference type="InterPro" id="IPR003703">
    <property type="entry name" value="Acyl_CoA_thio"/>
</dbReference>
<proteinExistence type="inferred from homology"/>
<reference evidence="10" key="1">
    <citation type="submission" date="2022-07" db="EMBL/GenBank/DDBJ databases">
        <title>Genome Sequence of Leucocoprinus birnbaumii.</title>
        <authorList>
            <person name="Buettner E."/>
        </authorList>
    </citation>
    <scope>NUCLEOTIDE SEQUENCE</scope>
    <source>
        <strain evidence="10">VT141</strain>
    </source>
</reference>
<evidence type="ECO:0000259" key="8">
    <source>
        <dbReference type="Pfam" id="PF13622"/>
    </source>
</evidence>
<dbReference type="GO" id="GO:0006289">
    <property type="term" value="P:nucleotide-excision repair"/>
    <property type="evidence" value="ECO:0007669"/>
    <property type="project" value="InterPro"/>
</dbReference>
<organism evidence="10 11">
    <name type="scientific">Leucocoprinus birnbaumii</name>
    <dbReference type="NCBI Taxonomy" id="56174"/>
    <lineage>
        <taxon>Eukaryota</taxon>
        <taxon>Fungi</taxon>
        <taxon>Dikarya</taxon>
        <taxon>Basidiomycota</taxon>
        <taxon>Agaricomycotina</taxon>
        <taxon>Agaricomycetes</taxon>
        <taxon>Agaricomycetidae</taxon>
        <taxon>Agaricales</taxon>
        <taxon>Agaricineae</taxon>
        <taxon>Agaricaceae</taxon>
        <taxon>Leucocoprinus</taxon>
    </lineage>
</organism>
<dbReference type="Proteomes" id="UP001213000">
    <property type="component" value="Unassembled WGS sequence"/>
</dbReference>
<dbReference type="CDD" id="cd03444">
    <property type="entry name" value="Thioesterase_II_repeat1"/>
    <property type="match status" value="1"/>
</dbReference>
<dbReference type="InterPro" id="IPR029069">
    <property type="entry name" value="HotDog_dom_sf"/>
</dbReference>
<feature type="domain" description="Acyl-CoA thioesterase-like N-terminal HotDog" evidence="8">
    <location>
        <begin position="311"/>
        <end position="389"/>
    </location>
</feature>
<comment type="similarity">
    <text evidence="2">Belongs to the C/M/P thioester hydrolase family.</text>
</comment>
<keyword evidence="5" id="KW-0539">Nucleus</keyword>
<feature type="compositionally biased region" description="Polar residues" evidence="6">
    <location>
        <begin position="572"/>
        <end position="581"/>
    </location>
</feature>
<evidence type="ECO:0000313" key="10">
    <source>
        <dbReference type="EMBL" id="KAJ3562477.1"/>
    </source>
</evidence>
<dbReference type="PANTHER" id="PTHR11066:SF34">
    <property type="entry name" value="ACYL-COENZYME A THIOESTERASE 8"/>
    <property type="match status" value="1"/>
</dbReference>
<dbReference type="GO" id="GO:0009062">
    <property type="term" value="P:fatty acid catabolic process"/>
    <property type="evidence" value="ECO:0007669"/>
    <property type="project" value="TreeGrafter"/>
</dbReference>
<evidence type="ECO:0000313" key="11">
    <source>
        <dbReference type="Proteomes" id="UP001213000"/>
    </source>
</evidence>
<comment type="subcellular location">
    <subcellularLocation>
        <location evidence="1">Nucleus</location>
    </subcellularLocation>
</comment>
<dbReference type="InterPro" id="IPR000465">
    <property type="entry name" value="XPA/RAD14"/>
</dbReference>
<dbReference type="InterPro" id="IPR037129">
    <property type="entry name" value="XPA_sf"/>
</dbReference>
<evidence type="ECO:0000256" key="6">
    <source>
        <dbReference type="SAM" id="MobiDB-lite"/>
    </source>
</evidence>
<keyword evidence="11" id="KW-1185">Reference proteome</keyword>
<feature type="compositionally biased region" description="Basic and acidic residues" evidence="6">
    <location>
        <begin position="560"/>
        <end position="571"/>
    </location>
</feature>
<feature type="domain" description="XPA C-terminal" evidence="7">
    <location>
        <begin position="144"/>
        <end position="182"/>
    </location>
</feature>
<feature type="region of interest" description="Disordered" evidence="6">
    <location>
        <begin position="560"/>
        <end position="581"/>
    </location>
</feature>
<evidence type="ECO:0000256" key="2">
    <source>
        <dbReference type="ARBA" id="ARBA00006538"/>
    </source>
</evidence>
<dbReference type="InterPro" id="IPR009061">
    <property type="entry name" value="DNA-bd_dom_put_sf"/>
</dbReference>
<dbReference type="SUPFAM" id="SSF54637">
    <property type="entry name" value="Thioesterase/thiol ester dehydrase-isomerase"/>
    <property type="match status" value="2"/>
</dbReference>
<evidence type="ECO:0000259" key="9">
    <source>
        <dbReference type="Pfam" id="PF20789"/>
    </source>
</evidence>
<dbReference type="GO" id="GO:0005782">
    <property type="term" value="C:peroxisomal matrix"/>
    <property type="evidence" value="ECO:0007669"/>
    <property type="project" value="UniProtKB-SubCell"/>
</dbReference>
<dbReference type="Pfam" id="PF13622">
    <property type="entry name" value="4HBT_3"/>
    <property type="match status" value="1"/>
</dbReference>
<evidence type="ECO:0000256" key="3">
    <source>
        <dbReference type="ARBA" id="ARBA00022801"/>
    </source>
</evidence>
<dbReference type="SUPFAM" id="SSF46955">
    <property type="entry name" value="Putative DNA-binding domain"/>
    <property type="match status" value="1"/>
</dbReference>
<name>A0AAD5VKL7_9AGAR</name>
<dbReference type="InterPro" id="IPR049449">
    <property type="entry name" value="TesB_ACOT8-like_N"/>
</dbReference>
<feature type="region of interest" description="Disordered" evidence="6">
    <location>
        <begin position="96"/>
        <end position="118"/>
    </location>
</feature>
<dbReference type="Gene3D" id="3.90.530.10">
    <property type="entry name" value="XPA C-terminal domain"/>
    <property type="match status" value="1"/>
</dbReference>
<dbReference type="GO" id="GO:0047617">
    <property type="term" value="F:fatty acyl-CoA hydrolase activity"/>
    <property type="evidence" value="ECO:0007669"/>
    <property type="project" value="InterPro"/>
</dbReference>
<sequence length="581" mass="66785">MSTPDQARQIEINRLRAKAAQRLKEAERSPSDSSNAYNRRPLDATASPTAGPSKPQPLKRDSRLGKYFEYDLSKMVNSKGGFLVEDGQEIDEERIRKEKERERERAKQDQEPPIALDPNQSLKCRECQSVDIDHQFRKVFKCLDYLLTDPELRDEEVMPHLLKANPHKSTYANMMLYVRYQVEEFAWKKWGSPEALDAEYERRKSEKKKKKNKKFEESLRELRKKTKESVWQRRKDEEHKHSFGPSEKGDNGITLQICHTCGFTLEFEELGPEMSGEANQVEHEQISTSLEVERIEANLFRSKSLWLPLRARGVFGGQVISQALVSATNAVDPRFSLHSLHCYFLTSASPATPIVYEVDRVRNGRSYVTRAVKAVQNGRVIFVMLCSFQKPEPWQPGHQLPMPSVKPPEECELDVDMYARLAQQEGQHPKVVEMYKQMAAERRRSPIATRIAVEHQEDPDGSIQYMYWMKAKNIPNYDAPFQKCILGYFSDMHFISSAPRILGLKRGGRGPSALSMVSTLDHTIWYYSDDFHCGDWMLYVIYTQEGKLVAVTSQEGVLRADVRGPQEESDSRSPNTPSAKL</sequence>
<dbReference type="Pfam" id="PF05181">
    <property type="entry name" value="XPA_C"/>
    <property type="match status" value="1"/>
</dbReference>
<dbReference type="Pfam" id="PF20789">
    <property type="entry name" value="4HBT_3C"/>
    <property type="match status" value="1"/>
</dbReference>
<dbReference type="InterPro" id="IPR049450">
    <property type="entry name" value="ACOT8-like_C"/>
</dbReference>
<dbReference type="GO" id="GO:0006637">
    <property type="term" value="P:acyl-CoA metabolic process"/>
    <property type="evidence" value="ECO:0007669"/>
    <property type="project" value="InterPro"/>
</dbReference>
<feature type="region of interest" description="Disordered" evidence="6">
    <location>
        <begin position="19"/>
        <end position="63"/>
    </location>
</feature>
<dbReference type="InterPro" id="IPR022656">
    <property type="entry name" value="XPA_C"/>
</dbReference>
<dbReference type="Gene3D" id="2.40.160.210">
    <property type="entry name" value="Acyl-CoA thioesterase, double hotdog domain"/>
    <property type="match status" value="1"/>
</dbReference>
<dbReference type="GO" id="GO:0005634">
    <property type="term" value="C:nucleus"/>
    <property type="evidence" value="ECO:0007669"/>
    <property type="project" value="UniProtKB-SubCell"/>
</dbReference>
<evidence type="ECO:0000259" key="7">
    <source>
        <dbReference type="Pfam" id="PF05181"/>
    </source>
</evidence>
<dbReference type="InterPro" id="IPR042171">
    <property type="entry name" value="Acyl-CoA_hotdog"/>
</dbReference>
<accession>A0AAD5VKL7</accession>
<feature type="domain" description="Acyl-CoA thioesterase-like C-terminal" evidence="9">
    <location>
        <begin position="454"/>
        <end position="546"/>
    </location>
</feature>
<feature type="compositionally biased region" description="Basic and acidic residues" evidence="6">
    <location>
        <begin position="214"/>
        <end position="241"/>
    </location>
</feature>
<gene>
    <name evidence="10" type="ORF">NP233_g9549</name>
</gene>
<dbReference type="PANTHER" id="PTHR11066">
    <property type="entry name" value="ACYL-COA THIOESTERASE"/>
    <property type="match status" value="1"/>
</dbReference>